<proteinExistence type="predicted"/>
<gene>
    <name evidence="1" type="ORF">ACFSKX_15140</name>
</gene>
<dbReference type="RefSeq" id="WP_265722364.1">
    <property type="nucleotide sequence ID" value="NZ_JAPIVK010000022.1"/>
</dbReference>
<sequence>MPISINQLEELRPDSGKRILGDLRGIRLYLQSQGRDPVLLIKPKQVANMHWEYHLTHDPRSIAQKEGRHARQKVITLPQVVEDNFTHRLNTALLGGSNYPVLSAASSIVVGTASSIAGLFFTIGTTALSIGNFSQRILARGGDEIWQVEEIGKSNNNGKTVATHVLSYFLVDPFRTQNTRKAWLIHEQRQSITLT</sequence>
<evidence type="ECO:0000313" key="2">
    <source>
        <dbReference type="Proteomes" id="UP001597425"/>
    </source>
</evidence>
<protein>
    <submittedName>
        <fullName evidence="1">Uncharacterized protein</fullName>
    </submittedName>
</protein>
<organism evidence="1 2">
    <name type="scientific">Microbulbifer halophilus</name>
    <dbReference type="NCBI Taxonomy" id="453963"/>
    <lineage>
        <taxon>Bacteria</taxon>
        <taxon>Pseudomonadati</taxon>
        <taxon>Pseudomonadota</taxon>
        <taxon>Gammaproteobacteria</taxon>
        <taxon>Cellvibrionales</taxon>
        <taxon>Microbulbiferaceae</taxon>
        <taxon>Microbulbifer</taxon>
    </lineage>
</organism>
<name>A0ABW5EE75_9GAMM</name>
<dbReference type="Proteomes" id="UP001597425">
    <property type="component" value="Unassembled WGS sequence"/>
</dbReference>
<accession>A0ABW5EE75</accession>
<evidence type="ECO:0000313" key="1">
    <source>
        <dbReference type="EMBL" id="MFD2311762.1"/>
    </source>
</evidence>
<dbReference type="EMBL" id="JBHUJD010000022">
    <property type="protein sequence ID" value="MFD2311762.1"/>
    <property type="molecule type" value="Genomic_DNA"/>
</dbReference>
<reference evidence="2" key="1">
    <citation type="journal article" date="2019" name="Int. J. Syst. Evol. Microbiol.">
        <title>The Global Catalogue of Microorganisms (GCM) 10K type strain sequencing project: providing services to taxonomists for standard genome sequencing and annotation.</title>
        <authorList>
            <consortium name="The Broad Institute Genomics Platform"/>
            <consortium name="The Broad Institute Genome Sequencing Center for Infectious Disease"/>
            <person name="Wu L."/>
            <person name="Ma J."/>
        </authorList>
    </citation>
    <scope>NUCLEOTIDE SEQUENCE [LARGE SCALE GENOMIC DNA]</scope>
    <source>
        <strain evidence="2">KCTC 12848</strain>
    </source>
</reference>
<keyword evidence="2" id="KW-1185">Reference proteome</keyword>
<comment type="caution">
    <text evidence="1">The sequence shown here is derived from an EMBL/GenBank/DDBJ whole genome shotgun (WGS) entry which is preliminary data.</text>
</comment>